<comment type="similarity">
    <text evidence="2 6">Belongs to the FPP/GGPP synthase family.</text>
</comment>
<comment type="caution">
    <text evidence="7">The sequence shown here is derived from an EMBL/GenBank/DDBJ whole genome shotgun (WGS) entry which is preliminary data.</text>
</comment>
<dbReference type="Proteomes" id="UP001596496">
    <property type="component" value="Unassembled WGS sequence"/>
</dbReference>
<reference evidence="8" key="1">
    <citation type="journal article" date="2019" name="Int. J. Syst. Evol. Microbiol.">
        <title>The Global Catalogue of Microorganisms (GCM) 10K type strain sequencing project: providing services to taxonomists for standard genome sequencing and annotation.</title>
        <authorList>
            <consortium name="The Broad Institute Genomics Platform"/>
            <consortium name="The Broad Institute Genome Sequencing Center for Infectious Disease"/>
            <person name="Wu L."/>
            <person name="Ma J."/>
        </authorList>
    </citation>
    <scope>NUCLEOTIDE SEQUENCE [LARGE SCALE GENOMIC DNA]</scope>
    <source>
        <strain evidence="8">CECT 7649</strain>
    </source>
</reference>
<evidence type="ECO:0000256" key="6">
    <source>
        <dbReference type="RuleBase" id="RU004466"/>
    </source>
</evidence>
<dbReference type="InterPro" id="IPR033749">
    <property type="entry name" value="Polyprenyl_synt_CS"/>
</dbReference>
<organism evidence="7 8">
    <name type="scientific">Sphaerisporangium rhizosphaerae</name>
    <dbReference type="NCBI Taxonomy" id="2269375"/>
    <lineage>
        <taxon>Bacteria</taxon>
        <taxon>Bacillati</taxon>
        <taxon>Actinomycetota</taxon>
        <taxon>Actinomycetes</taxon>
        <taxon>Streptosporangiales</taxon>
        <taxon>Streptosporangiaceae</taxon>
        <taxon>Sphaerisporangium</taxon>
    </lineage>
</organism>
<dbReference type="SUPFAM" id="SSF48576">
    <property type="entry name" value="Terpenoid synthases"/>
    <property type="match status" value="1"/>
</dbReference>
<keyword evidence="8" id="KW-1185">Reference proteome</keyword>
<dbReference type="SFLD" id="SFLDS00005">
    <property type="entry name" value="Isoprenoid_Synthase_Type_I"/>
    <property type="match status" value="1"/>
</dbReference>
<dbReference type="CDD" id="cd00685">
    <property type="entry name" value="Trans_IPPS_HT"/>
    <property type="match status" value="1"/>
</dbReference>
<evidence type="ECO:0000256" key="1">
    <source>
        <dbReference type="ARBA" id="ARBA00001946"/>
    </source>
</evidence>
<dbReference type="Gene3D" id="1.10.600.10">
    <property type="entry name" value="Farnesyl Diphosphate Synthase"/>
    <property type="match status" value="1"/>
</dbReference>
<keyword evidence="4" id="KW-0479">Metal-binding</keyword>
<comment type="cofactor">
    <cofactor evidence="1">
        <name>Mg(2+)</name>
        <dbReference type="ChEBI" id="CHEBI:18420"/>
    </cofactor>
</comment>
<dbReference type="Pfam" id="PF00348">
    <property type="entry name" value="polyprenyl_synt"/>
    <property type="match status" value="1"/>
</dbReference>
<evidence type="ECO:0000256" key="4">
    <source>
        <dbReference type="ARBA" id="ARBA00022723"/>
    </source>
</evidence>
<evidence type="ECO:0000256" key="2">
    <source>
        <dbReference type="ARBA" id="ARBA00006706"/>
    </source>
</evidence>
<protein>
    <submittedName>
        <fullName evidence="7">Polyprenyl synthetase family protein</fullName>
        <ecNumber evidence="7">2.5.1.-</ecNumber>
    </submittedName>
</protein>
<evidence type="ECO:0000313" key="8">
    <source>
        <dbReference type="Proteomes" id="UP001596496"/>
    </source>
</evidence>
<evidence type="ECO:0000256" key="3">
    <source>
        <dbReference type="ARBA" id="ARBA00022679"/>
    </source>
</evidence>
<sequence length="351" mass="37211">MVTLAREKSELRELIDRHLGHLLEREMGRLDFLGDEERAAVRRYVADFVLRGGKRLRPSFVYWGYRAAGGSPADLDVVLPAACAVELLHACALLLDDVMDEAGTRRGQTTAHAGLAARHRELGWSGDPRRFGESTAVLLGMMAFTWADAALLDSGRRLGEALEIFTRLRVEIIAGQYMDLAGAARGTGGREEATLIARYKSGKYTVERPLHLGCAIAGGGPAVRPALSAYALPLGEAFQLRDDVLGVFGDPAATGKPAAIDLLQGKRTYLTAVARERAGARGAAVLDHVRDQDDVAAARDLIVSTGALDTVEARIAGLLVAARAAIDGADLPAEAAAALLELADAATGRNA</sequence>
<dbReference type="GO" id="GO:0016740">
    <property type="term" value="F:transferase activity"/>
    <property type="evidence" value="ECO:0007669"/>
    <property type="project" value="UniProtKB-KW"/>
</dbReference>
<dbReference type="EC" id="2.5.1.-" evidence="7"/>
<proteinExistence type="inferred from homology"/>
<name>A0ABW2PM48_9ACTN</name>
<accession>A0ABW2PM48</accession>
<dbReference type="PROSITE" id="PS00723">
    <property type="entry name" value="POLYPRENYL_SYNTHASE_1"/>
    <property type="match status" value="1"/>
</dbReference>
<dbReference type="InterPro" id="IPR000092">
    <property type="entry name" value="Polyprenyl_synt"/>
</dbReference>
<keyword evidence="3 6" id="KW-0808">Transferase</keyword>
<evidence type="ECO:0000313" key="7">
    <source>
        <dbReference type="EMBL" id="MFC7388261.1"/>
    </source>
</evidence>
<keyword evidence="5" id="KW-0460">Magnesium</keyword>
<dbReference type="RefSeq" id="WP_380832329.1">
    <property type="nucleotide sequence ID" value="NZ_JBHTCG010000057.1"/>
</dbReference>
<dbReference type="PANTHER" id="PTHR12001">
    <property type="entry name" value="GERANYLGERANYL PYROPHOSPHATE SYNTHASE"/>
    <property type="match status" value="1"/>
</dbReference>
<dbReference type="PROSITE" id="PS00444">
    <property type="entry name" value="POLYPRENYL_SYNTHASE_2"/>
    <property type="match status" value="1"/>
</dbReference>
<evidence type="ECO:0000256" key="5">
    <source>
        <dbReference type="ARBA" id="ARBA00022842"/>
    </source>
</evidence>
<gene>
    <name evidence="7" type="ORF">ACFQSB_39055</name>
</gene>
<dbReference type="PANTHER" id="PTHR12001:SF85">
    <property type="entry name" value="SHORT CHAIN ISOPRENYL DIPHOSPHATE SYNTHASE"/>
    <property type="match status" value="1"/>
</dbReference>
<dbReference type="EMBL" id="JBHTCG010000057">
    <property type="protein sequence ID" value="MFC7388261.1"/>
    <property type="molecule type" value="Genomic_DNA"/>
</dbReference>
<dbReference type="InterPro" id="IPR008949">
    <property type="entry name" value="Isoprenoid_synthase_dom_sf"/>
</dbReference>